<comment type="caution">
    <text evidence="2">The sequence shown here is derived from an EMBL/GenBank/DDBJ whole genome shotgun (WGS) entry which is preliminary data.</text>
</comment>
<reference evidence="2" key="1">
    <citation type="journal article" date="2019" name="Plant J.">
        <title>Chlorella vulgaris genome assembly and annotation reveals the molecular basis for metabolic acclimation to high light conditions.</title>
        <authorList>
            <person name="Cecchin M."/>
            <person name="Marcolungo L."/>
            <person name="Rossato M."/>
            <person name="Girolomoni L."/>
            <person name="Cosentino E."/>
            <person name="Cuine S."/>
            <person name="Li-Beisson Y."/>
            <person name="Delledonne M."/>
            <person name="Ballottari M."/>
        </authorList>
    </citation>
    <scope>NUCLEOTIDE SEQUENCE</scope>
    <source>
        <strain evidence="2">211/11P</strain>
    </source>
</reference>
<organism evidence="2 3">
    <name type="scientific">Chlorella vulgaris</name>
    <name type="common">Green alga</name>
    <dbReference type="NCBI Taxonomy" id="3077"/>
    <lineage>
        <taxon>Eukaryota</taxon>
        <taxon>Viridiplantae</taxon>
        <taxon>Chlorophyta</taxon>
        <taxon>core chlorophytes</taxon>
        <taxon>Trebouxiophyceae</taxon>
        <taxon>Chlorellales</taxon>
        <taxon>Chlorellaceae</taxon>
        <taxon>Chlorella clade</taxon>
        <taxon>Chlorella</taxon>
    </lineage>
</organism>
<feature type="compositionally biased region" description="Low complexity" evidence="1">
    <location>
        <begin position="892"/>
        <end position="909"/>
    </location>
</feature>
<feature type="region of interest" description="Disordered" evidence="1">
    <location>
        <begin position="1066"/>
        <end position="1087"/>
    </location>
</feature>
<feature type="compositionally biased region" description="Acidic residues" evidence="1">
    <location>
        <begin position="696"/>
        <end position="711"/>
    </location>
</feature>
<dbReference type="AlphaFoldDB" id="A0A9D4TUI3"/>
<evidence type="ECO:0000313" key="2">
    <source>
        <dbReference type="EMBL" id="KAI3434972.1"/>
    </source>
</evidence>
<evidence type="ECO:0000313" key="3">
    <source>
        <dbReference type="Proteomes" id="UP001055712"/>
    </source>
</evidence>
<gene>
    <name evidence="2" type="ORF">D9Q98_003024</name>
</gene>
<proteinExistence type="predicted"/>
<accession>A0A9D4TUI3</accession>
<sequence>MADWPVRSRQRKAQDAGTSPPAVHALSGWAGLHDDLLAQILHSVMAEASVASLKGWAAVLSTCASWRALAKQMPIDAACPPSPAVLAWLRRIRVRSLCFQHSEAAPLGDLTCQGFTSSEQRYRAAISTLLATTEFISHSAATLQELSGVHPREGILYLSPFRALQRISMTGAVSETCMLRILHGLPLLSEVVAAGYGEYHTDGLPASVKRLDLQWATQPGATFSTIAFHLPQHCALRELSLSSQRPLCLPSASLARCTALRLAARRAYLGLPLRPGAPWLDVDALAARFAEFMLGSPLEVIEVTATRCFVFQPVQEAFDLSTNDGVGGLAQQDQLATVLLARHFQSLHVEQRLLAAGAFRAFVCITRRRAEPMAFSFQAPLNAEQLNFLQQHALATSISFGPSALADSLAVLNCPAFAERNGGLLQQLQNLELSSSLDLSPYSALQSIHGVWHNEPLAALGPAQLTSLRLTPALGAPPAQRCFGSRWLAGVKSLGSVTLVRFATADFSHLQAAPASVQLSSMQPPGGLVAPHTLQLPAAGFGPACSLSLRMAYAPPHAIHGGAAAAAAAAGLNAYNNNGQVGGPGMLAVALQQQAAAMAGLAQEAAAVAAPEQQAAHAAMAQQAADAEAVAALAGEMLAEAQAAMADQQQQQQEAEQHEEDLLGFAEQALQLAHAGPGGDAAAAGAAAAEVIDMASEGEEEEEEEEEEEQGEQGGAQVAVVGAGQQPGAAVAVAVAPHPAGGGGNPDAAAAAALEWFGVEEMQDAEAALEAAEAAQQLQQGGDQGHPAGQQQHQQHLLPLHQAALAGGGVAQALGQEGMPALVDSSSDDEDEPMPALELMMEEVEGEVVDGGLDPGLQAGLPDNGGLGPWVIVPPPPPQQQEGGGAAGGGDDQQQQQQQQHAAAAAAAGGAQGQQGGMEFAQPWAMPDDLLSDVTIRHDALFSAAKHISVHAGVLTIQFPGTELEHLLQLLAGSGGACGGGGGMLRTLRLSARLLQFEGLPVGGGLGAGGAREQHGGGRRRFCGSQLRDYIAGSDWAALWGVKLQRAPLRDQETLMLARQLPPRLPATLDGSPAPMPGVAAFPPTTL</sequence>
<reference evidence="2" key="2">
    <citation type="submission" date="2020-11" db="EMBL/GenBank/DDBJ databases">
        <authorList>
            <person name="Cecchin M."/>
            <person name="Marcolungo L."/>
            <person name="Rossato M."/>
            <person name="Girolomoni L."/>
            <person name="Cosentino E."/>
            <person name="Cuine S."/>
            <person name="Li-Beisson Y."/>
            <person name="Delledonne M."/>
            <person name="Ballottari M."/>
        </authorList>
    </citation>
    <scope>NUCLEOTIDE SEQUENCE</scope>
    <source>
        <strain evidence="2">211/11P</strain>
        <tissue evidence="2">Whole cell</tissue>
    </source>
</reference>
<dbReference type="Proteomes" id="UP001055712">
    <property type="component" value="Unassembled WGS sequence"/>
</dbReference>
<dbReference type="OrthoDB" id="514885at2759"/>
<evidence type="ECO:0000256" key="1">
    <source>
        <dbReference type="SAM" id="MobiDB-lite"/>
    </source>
</evidence>
<feature type="region of interest" description="Disordered" evidence="1">
    <location>
        <begin position="695"/>
        <end position="715"/>
    </location>
</feature>
<feature type="region of interest" description="Disordered" evidence="1">
    <location>
        <begin position="770"/>
        <end position="795"/>
    </location>
</feature>
<feature type="region of interest" description="Disordered" evidence="1">
    <location>
        <begin position="856"/>
        <end position="916"/>
    </location>
</feature>
<name>A0A9D4TUI3_CHLVU</name>
<feature type="compositionally biased region" description="Gly residues" evidence="1">
    <location>
        <begin position="882"/>
        <end position="891"/>
    </location>
</feature>
<keyword evidence="3" id="KW-1185">Reference proteome</keyword>
<protein>
    <submittedName>
        <fullName evidence="2">Uncharacterized protein</fullName>
    </submittedName>
</protein>
<dbReference type="EMBL" id="SIDB01000003">
    <property type="protein sequence ID" value="KAI3434972.1"/>
    <property type="molecule type" value="Genomic_DNA"/>
</dbReference>
<feature type="region of interest" description="Disordered" evidence="1">
    <location>
        <begin position="1"/>
        <end position="20"/>
    </location>
</feature>